<sequence length="66" mass="6974">MEGINVAIPSFGLVICDIWCEHASYGSYGLAPLDWQSQVVAGDVVNLVLRIRIVGVDDVSGGVGEL</sequence>
<protein>
    <submittedName>
        <fullName evidence="1">Uncharacterized protein</fullName>
    </submittedName>
</protein>
<gene>
    <name evidence="1" type="ORF">DEO72_LG2g4582</name>
</gene>
<dbReference type="Proteomes" id="UP000501690">
    <property type="component" value="Linkage Group LG2"/>
</dbReference>
<evidence type="ECO:0000313" key="2">
    <source>
        <dbReference type="Proteomes" id="UP000501690"/>
    </source>
</evidence>
<accession>A0A4D6L6S0</accession>
<name>A0A4D6L6S0_VIGUN</name>
<organism evidence="1 2">
    <name type="scientific">Vigna unguiculata</name>
    <name type="common">Cowpea</name>
    <dbReference type="NCBI Taxonomy" id="3917"/>
    <lineage>
        <taxon>Eukaryota</taxon>
        <taxon>Viridiplantae</taxon>
        <taxon>Streptophyta</taxon>
        <taxon>Embryophyta</taxon>
        <taxon>Tracheophyta</taxon>
        <taxon>Spermatophyta</taxon>
        <taxon>Magnoliopsida</taxon>
        <taxon>eudicotyledons</taxon>
        <taxon>Gunneridae</taxon>
        <taxon>Pentapetalae</taxon>
        <taxon>rosids</taxon>
        <taxon>fabids</taxon>
        <taxon>Fabales</taxon>
        <taxon>Fabaceae</taxon>
        <taxon>Papilionoideae</taxon>
        <taxon>50 kb inversion clade</taxon>
        <taxon>NPAAA clade</taxon>
        <taxon>indigoferoid/millettioid clade</taxon>
        <taxon>Phaseoleae</taxon>
        <taxon>Vigna</taxon>
    </lineage>
</organism>
<proteinExistence type="predicted"/>
<evidence type="ECO:0000313" key="1">
    <source>
        <dbReference type="EMBL" id="QCD84232.1"/>
    </source>
</evidence>
<keyword evidence="2" id="KW-1185">Reference proteome</keyword>
<dbReference type="AlphaFoldDB" id="A0A4D6L6S0"/>
<dbReference type="EMBL" id="CP039346">
    <property type="protein sequence ID" value="QCD84232.1"/>
    <property type="molecule type" value="Genomic_DNA"/>
</dbReference>
<reference evidence="1 2" key="1">
    <citation type="submission" date="2019-04" db="EMBL/GenBank/DDBJ databases">
        <title>An improved genome assembly and genetic linkage map for asparagus bean, Vigna unguiculata ssp. sesquipedialis.</title>
        <authorList>
            <person name="Xia Q."/>
            <person name="Zhang R."/>
            <person name="Dong Y."/>
        </authorList>
    </citation>
    <scope>NUCLEOTIDE SEQUENCE [LARGE SCALE GENOMIC DNA]</scope>
    <source>
        <tissue evidence="1">Leaf</tissue>
    </source>
</reference>